<gene>
    <name evidence="2" type="ORF">RAK27_07720</name>
</gene>
<dbReference type="RefSeq" id="WP_029452091.1">
    <property type="nucleotide sequence ID" value="NZ_CBCPHU010000016.1"/>
</dbReference>
<feature type="transmembrane region" description="Helical" evidence="1">
    <location>
        <begin position="31"/>
        <end position="49"/>
    </location>
</feature>
<accession>A0AAW9K5A2</accession>
<feature type="transmembrane region" description="Helical" evidence="1">
    <location>
        <begin position="7"/>
        <end position="25"/>
    </location>
</feature>
<dbReference type="Proteomes" id="UP001290462">
    <property type="component" value="Unassembled WGS sequence"/>
</dbReference>
<protein>
    <recommendedName>
        <fullName evidence="4">DUF1328 domain-containing protein</fullName>
    </recommendedName>
</protein>
<name>A0AAW9K5A2_CARML</name>
<keyword evidence="1" id="KW-1133">Transmembrane helix</keyword>
<evidence type="ECO:0008006" key="4">
    <source>
        <dbReference type="Google" id="ProtNLM"/>
    </source>
</evidence>
<keyword evidence="1" id="KW-0812">Transmembrane</keyword>
<sequence>MRETRSVVMTILSIIGFFVVLGIAIKFLGLALIVGFKFLLPLALVILLIQGISKKTKNA</sequence>
<organism evidence="2 3">
    <name type="scientific">Carnobacterium maltaromaticum</name>
    <name type="common">Carnobacterium piscicola</name>
    <dbReference type="NCBI Taxonomy" id="2751"/>
    <lineage>
        <taxon>Bacteria</taxon>
        <taxon>Bacillati</taxon>
        <taxon>Bacillota</taxon>
        <taxon>Bacilli</taxon>
        <taxon>Lactobacillales</taxon>
        <taxon>Carnobacteriaceae</taxon>
        <taxon>Carnobacterium</taxon>
    </lineage>
</organism>
<dbReference type="EMBL" id="JAVBVO010000003">
    <property type="protein sequence ID" value="MDZ5758552.1"/>
    <property type="molecule type" value="Genomic_DNA"/>
</dbReference>
<proteinExistence type="predicted"/>
<evidence type="ECO:0000313" key="3">
    <source>
        <dbReference type="Proteomes" id="UP001290462"/>
    </source>
</evidence>
<evidence type="ECO:0000256" key="1">
    <source>
        <dbReference type="SAM" id="Phobius"/>
    </source>
</evidence>
<keyword evidence="1" id="KW-0472">Membrane</keyword>
<comment type="caution">
    <text evidence="2">The sequence shown here is derived from an EMBL/GenBank/DDBJ whole genome shotgun (WGS) entry which is preliminary data.</text>
</comment>
<evidence type="ECO:0000313" key="2">
    <source>
        <dbReference type="EMBL" id="MDZ5758552.1"/>
    </source>
</evidence>
<reference evidence="2" key="1">
    <citation type="submission" date="2023-08" db="EMBL/GenBank/DDBJ databases">
        <title>Genomic characterization of piscicolin 126 produced by Carnobacterium maltaromaticum CM22 strain isolated from salmon (Salmo salar).</title>
        <authorList>
            <person name="Gonzalez-Gragera E."/>
            <person name="Garcia-Lopez J.D."/>
            <person name="Teso-Perez C."/>
            <person name="Gimenez-Hernandez I."/>
            <person name="Peralta-Sanchez J.M."/>
            <person name="Valdivia E."/>
            <person name="Montalban-Lopez M."/>
            <person name="Martin-Platero A.M."/>
            <person name="Banos A."/>
            <person name="Martinez-Bueno M."/>
        </authorList>
    </citation>
    <scope>NUCLEOTIDE SEQUENCE</scope>
    <source>
        <strain evidence="2">CM22</strain>
    </source>
</reference>
<dbReference type="AlphaFoldDB" id="A0AAW9K5A2"/>